<evidence type="ECO:0000313" key="4">
    <source>
        <dbReference type="Proteomes" id="UP000604046"/>
    </source>
</evidence>
<comment type="caution">
    <text evidence="3">The sequence shown here is derived from an EMBL/GenBank/DDBJ whole genome shotgun (WGS) entry which is preliminary data.</text>
</comment>
<evidence type="ECO:0000313" key="3">
    <source>
        <dbReference type="EMBL" id="CAE7362444.1"/>
    </source>
</evidence>
<keyword evidence="4" id="KW-1185">Reference proteome</keyword>
<dbReference type="EMBL" id="CAJNDS010002182">
    <property type="protein sequence ID" value="CAE7362444.1"/>
    <property type="molecule type" value="Genomic_DNA"/>
</dbReference>
<dbReference type="Proteomes" id="UP000604046">
    <property type="component" value="Unassembled WGS sequence"/>
</dbReference>
<reference evidence="3" key="1">
    <citation type="submission" date="2021-02" db="EMBL/GenBank/DDBJ databases">
        <authorList>
            <person name="Dougan E. K."/>
            <person name="Rhodes N."/>
            <person name="Thang M."/>
            <person name="Chan C."/>
        </authorList>
    </citation>
    <scope>NUCLEOTIDE SEQUENCE</scope>
</reference>
<evidence type="ECO:0000256" key="2">
    <source>
        <dbReference type="SAM" id="MobiDB-lite"/>
    </source>
</evidence>
<dbReference type="OrthoDB" id="10614496at2759"/>
<accession>A0A812PTP3</accession>
<evidence type="ECO:0000256" key="1">
    <source>
        <dbReference type="SAM" id="Coils"/>
    </source>
</evidence>
<name>A0A812PTP3_9DINO</name>
<proteinExistence type="predicted"/>
<sequence length="818" mass="89164">MPGRTTRRPVAKSSLATRSPEEKQRLEELAAALPTLQATLADLREAKLPLQRKVAEVRQAGTRYDRAAALETRLALLENVQVREVEWTISDYSALLESCPKGQCVTSPTFAAGGVPNMQPAAKELKNKHRVLPCQLPSLPALPLEEASETLEAAGADALASTAGLEEAQLQEVRTLLADLQKAAVIERQHFRQRPPELGLGEDELLLFLGRERTKEARRPSDGWHGDSAAASAQRTEATATALLAVRHAAVQRRLALEQLRSEQLHSAEEFGLLREHLEALKNDPARAAQLAPHTATDLALSFAAALVRRKELLKNLGEATRARRELLRAAQRREQFLSCARAEPLRPELTESGTPATAAPAAVLAIAESLDAFGYSSSQSLAGRVRSLAERNVKLWKELSAAWSGKAGEAEAEAPPLVGPKEPEVEPKPVAGQLCFRKTPSIPAPAPPPIVPSRQRDGLILPSSLKGQALPGAADAASKMEETDIEPGQGYGLFDLDLEGPFQGWRKAARQSRLWKRRKREENARRYLGKWGRAQAVWALLGALHGLVSAYRPVADASSLSRGQRVRAHGQSGAFLSCTDKGVCKVLFDGTSDAQIVPTQDLDKIEPGHHPFMVAIVFTAWSVLSASSLQLATSRLRSDLAFHRAFGKLGRCLLSMAMLTDPRIAMKFVVSGWHALVAGKEAEKTRLRRLREVFKAWLEVLVMVKHNNVLDRLDETKLELEQARAKHLKAGQRCEWLKALGLGASLGWGNVGKRDSDPFPVVSGKSAALAFSVTMSVPTVPSWGPKARGEPHGQAQLDRACAMELDFWCCWVACTIC</sequence>
<protein>
    <submittedName>
        <fullName evidence="3">Uncharacterized protein</fullName>
    </submittedName>
</protein>
<feature type="compositionally biased region" description="Basic residues" evidence="2">
    <location>
        <begin position="1"/>
        <end position="10"/>
    </location>
</feature>
<dbReference type="AlphaFoldDB" id="A0A812PTP3"/>
<keyword evidence="1" id="KW-0175">Coiled coil</keyword>
<feature type="coiled-coil region" evidence="1">
    <location>
        <begin position="704"/>
        <end position="734"/>
    </location>
</feature>
<feature type="region of interest" description="Disordered" evidence="2">
    <location>
        <begin position="1"/>
        <end position="23"/>
    </location>
</feature>
<organism evidence="3 4">
    <name type="scientific">Symbiodinium natans</name>
    <dbReference type="NCBI Taxonomy" id="878477"/>
    <lineage>
        <taxon>Eukaryota</taxon>
        <taxon>Sar</taxon>
        <taxon>Alveolata</taxon>
        <taxon>Dinophyceae</taxon>
        <taxon>Suessiales</taxon>
        <taxon>Symbiodiniaceae</taxon>
        <taxon>Symbiodinium</taxon>
    </lineage>
</organism>
<gene>
    <name evidence="3" type="ORF">SNAT2548_LOCUS19544</name>
</gene>